<reference evidence="12 13" key="1">
    <citation type="journal article" date="2024" name="Nat. Commun.">
        <title>Phylogenomics reveals the evolutionary origins of lichenization in chlorophyte algae.</title>
        <authorList>
            <person name="Puginier C."/>
            <person name="Libourel C."/>
            <person name="Otte J."/>
            <person name="Skaloud P."/>
            <person name="Haon M."/>
            <person name="Grisel S."/>
            <person name="Petersen M."/>
            <person name="Berrin J.G."/>
            <person name="Delaux P.M."/>
            <person name="Dal Grande F."/>
            <person name="Keller J."/>
        </authorList>
    </citation>
    <scope>NUCLEOTIDE SEQUENCE [LARGE SCALE GENOMIC DNA]</scope>
    <source>
        <strain evidence="12 13">SAG 245.80</strain>
    </source>
</reference>
<keyword evidence="13" id="KW-1185">Reference proteome</keyword>
<dbReference type="PANTHER" id="PTHR13620">
    <property type="entry name" value="3-5 EXONUCLEASE"/>
    <property type="match status" value="1"/>
</dbReference>
<dbReference type="CDD" id="cd06141">
    <property type="entry name" value="WRN_exo"/>
    <property type="match status" value="1"/>
</dbReference>
<dbReference type="InterPro" id="IPR036397">
    <property type="entry name" value="RNaseH_sf"/>
</dbReference>
<dbReference type="PANTHER" id="PTHR13620:SF109">
    <property type="entry name" value="3'-5' EXONUCLEASE"/>
    <property type="match status" value="1"/>
</dbReference>
<dbReference type="GO" id="GO:0006139">
    <property type="term" value="P:nucleobase-containing compound metabolic process"/>
    <property type="evidence" value="ECO:0007669"/>
    <property type="project" value="InterPro"/>
</dbReference>
<evidence type="ECO:0000256" key="8">
    <source>
        <dbReference type="ARBA" id="ARBA00040531"/>
    </source>
</evidence>
<protein>
    <recommendedName>
        <fullName evidence="8">3'-5' exonuclease</fullName>
    </recommendedName>
    <alternativeName>
        <fullName evidence="9">Werner Syndrome-like exonuclease</fullName>
    </alternativeName>
</protein>
<keyword evidence="3" id="KW-0479">Metal-binding</keyword>
<evidence type="ECO:0000313" key="12">
    <source>
        <dbReference type="EMBL" id="KAK9832852.1"/>
    </source>
</evidence>
<dbReference type="Gene3D" id="3.30.420.10">
    <property type="entry name" value="Ribonuclease H-like superfamily/Ribonuclease H"/>
    <property type="match status" value="1"/>
</dbReference>
<dbReference type="Pfam" id="PF01612">
    <property type="entry name" value="DNA_pol_A_exo1"/>
    <property type="match status" value="1"/>
</dbReference>
<dbReference type="InterPro" id="IPR051132">
    <property type="entry name" value="3-5_Exonuclease_domain"/>
</dbReference>
<dbReference type="GO" id="GO:0003676">
    <property type="term" value="F:nucleic acid binding"/>
    <property type="evidence" value="ECO:0007669"/>
    <property type="project" value="InterPro"/>
</dbReference>
<evidence type="ECO:0000256" key="7">
    <source>
        <dbReference type="ARBA" id="ARBA00023242"/>
    </source>
</evidence>
<dbReference type="SUPFAM" id="SSF53098">
    <property type="entry name" value="Ribonuclease H-like"/>
    <property type="match status" value="1"/>
</dbReference>
<comment type="subcellular location">
    <subcellularLocation>
        <location evidence="1">Nucleus</location>
    </subcellularLocation>
</comment>
<dbReference type="InterPro" id="IPR002562">
    <property type="entry name" value="3'-5'_exonuclease_dom"/>
</dbReference>
<proteinExistence type="predicted"/>
<evidence type="ECO:0000256" key="6">
    <source>
        <dbReference type="ARBA" id="ARBA00022842"/>
    </source>
</evidence>
<keyword evidence="7" id="KW-0539">Nucleus</keyword>
<comment type="caution">
    <text evidence="12">The sequence shown here is derived from an EMBL/GenBank/DDBJ whole genome shotgun (WGS) entry which is preliminary data.</text>
</comment>
<dbReference type="GO" id="GO:0008408">
    <property type="term" value="F:3'-5' exonuclease activity"/>
    <property type="evidence" value="ECO:0007669"/>
    <property type="project" value="InterPro"/>
</dbReference>
<evidence type="ECO:0000259" key="11">
    <source>
        <dbReference type="SMART" id="SM00474"/>
    </source>
</evidence>
<evidence type="ECO:0000256" key="3">
    <source>
        <dbReference type="ARBA" id="ARBA00022723"/>
    </source>
</evidence>
<dbReference type="InterPro" id="IPR012337">
    <property type="entry name" value="RNaseH-like_sf"/>
</dbReference>
<dbReference type="GO" id="GO:0046872">
    <property type="term" value="F:metal ion binding"/>
    <property type="evidence" value="ECO:0007669"/>
    <property type="project" value="UniProtKB-KW"/>
</dbReference>
<evidence type="ECO:0000256" key="2">
    <source>
        <dbReference type="ARBA" id="ARBA00022722"/>
    </source>
</evidence>
<evidence type="ECO:0000313" key="13">
    <source>
        <dbReference type="Proteomes" id="UP001445335"/>
    </source>
</evidence>
<dbReference type="GO" id="GO:0005634">
    <property type="term" value="C:nucleus"/>
    <property type="evidence" value="ECO:0007669"/>
    <property type="project" value="UniProtKB-SubCell"/>
</dbReference>
<keyword evidence="2" id="KW-0540">Nuclease</keyword>
<feature type="domain" description="3'-5' exonuclease" evidence="11">
    <location>
        <begin position="101"/>
        <end position="325"/>
    </location>
</feature>
<evidence type="ECO:0000256" key="10">
    <source>
        <dbReference type="SAM" id="MobiDB-lite"/>
    </source>
</evidence>
<name>A0AAW1RGE8_9CHLO</name>
<dbReference type="AlphaFoldDB" id="A0AAW1RGE8"/>
<keyword evidence="6" id="KW-0460">Magnesium</keyword>
<dbReference type="SMART" id="SM00474">
    <property type="entry name" value="35EXOc"/>
    <property type="match status" value="1"/>
</dbReference>
<sequence>MELWSRSTAEQVSDRDYLALDEAIAHAERRAACPPSGKRAERSGLAPCKRRLTAAASAPACAGVRRLPESLSRVQLASCSRAEQAPADAHLPPLSFCQGRMLYASTPSDVDQLCWRLLSLGVAVVGFDIEWRVTFKAGATLRRTAVIQLCYQVPQGGRGPGAAAEAPGEQAAGPCASAPEAHGAPGAPERASGRGCECLILHVARSGITSQLSALLSSPDLAKAGVGISGDAQKLARDYPGLACAGAVCLSELANQRLSSASRPPERWSLARLTAEVLFRRLDKRQALRMSNWEAVPLTAAQRAYASADAFASLRLLQALEAMPQAPEAPAGQAGLWRAASDAGCGPALLVPAAASQAPLQPAKMTVWRLHAEQGLSGEAIAMLRSIQVDSVQGYIAEAVTAGWPYIWHRLGVPPPALALVALVARRAASQAQTLPGAAGQAVPALWQGAPLERKPL</sequence>
<evidence type="ECO:0000256" key="4">
    <source>
        <dbReference type="ARBA" id="ARBA00022801"/>
    </source>
</evidence>
<evidence type="ECO:0000256" key="1">
    <source>
        <dbReference type="ARBA" id="ARBA00004123"/>
    </source>
</evidence>
<organism evidence="12 13">
    <name type="scientific">Elliptochloris bilobata</name>
    <dbReference type="NCBI Taxonomy" id="381761"/>
    <lineage>
        <taxon>Eukaryota</taxon>
        <taxon>Viridiplantae</taxon>
        <taxon>Chlorophyta</taxon>
        <taxon>core chlorophytes</taxon>
        <taxon>Trebouxiophyceae</taxon>
        <taxon>Trebouxiophyceae incertae sedis</taxon>
        <taxon>Elliptochloris clade</taxon>
        <taxon>Elliptochloris</taxon>
    </lineage>
</organism>
<feature type="region of interest" description="Disordered" evidence="10">
    <location>
        <begin position="161"/>
        <end position="188"/>
    </location>
</feature>
<accession>A0AAW1RGE8</accession>
<dbReference type="EMBL" id="JALJOU010000038">
    <property type="protein sequence ID" value="KAK9832852.1"/>
    <property type="molecule type" value="Genomic_DNA"/>
</dbReference>
<keyword evidence="4" id="KW-0378">Hydrolase</keyword>
<evidence type="ECO:0000256" key="5">
    <source>
        <dbReference type="ARBA" id="ARBA00022839"/>
    </source>
</evidence>
<gene>
    <name evidence="12" type="ORF">WJX81_007824</name>
</gene>
<evidence type="ECO:0000256" key="9">
    <source>
        <dbReference type="ARBA" id="ARBA00042761"/>
    </source>
</evidence>
<keyword evidence="5" id="KW-0269">Exonuclease</keyword>
<dbReference type="Proteomes" id="UP001445335">
    <property type="component" value="Unassembled WGS sequence"/>
</dbReference>